<dbReference type="Pfam" id="PF14441">
    <property type="entry name" value="OTT_1508_deam"/>
    <property type="match status" value="1"/>
</dbReference>
<accession>A0A1L9RFT4</accession>
<dbReference type="Proteomes" id="UP000184383">
    <property type="component" value="Unassembled WGS sequence"/>
</dbReference>
<proteinExistence type="predicted"/>
<protein>
    <submittedName>
        <fullName evidence="1">Uncharacterized protein</fullName>
    </submittedName>
</protein>
<dbReference type="InterPro" id="IPR027796">
    <property type="entry name" value="OTT_1508_deam-like"/>
</dbReference>
<dbReference type="PANTHER" id="PTHR42037:SF1">
    <property type="match status" value="1"/>
</dbReference>
<evidence type="ECO:0000313" key="1">
    <source>
        <dbReference type="EMBL" id="OJJ33738.1"/>
    </source>
</evidence>
<dbReference type="STRING" id="1073089.A0A1L9RFT4"/>
<dbReference type="OrthoDB" id="4851849at2759"/>
<dbReference type="PANTHER" id="PTHR42037">
    <property type="match status" value="1"/>
</dbReference>
<gene>
    <name evidence="1" type="ORF">ASPWEDRAFT_113272</name>
</gene>
<dbReference type="AlphaFoldDB" id="A0A1L9RFT4"/>
<evidence type="ECO:0000313" key="2">
    <source>
        <dbReference type="Proteomes" id="UP000184383"/>
    </source>
</evidence>
<dbReference type="RefSeq" id="XP_040687414.1">
    <property type="nucleotide sequence ID" value="XM_040828392.1"/>
</dbReference>
<sequence>MAVDGRTLQHDSKTIKKFYEVACLLHSLNVARGDRIKQNLPTEDDEYNLSKCRREFADALAYISVKEKGGDTVTAVALGKSDEKVKIWIAMNKEVTDRDPVWAFLDKVLQELDRIADQQNKSPDRKKQEDILRDYILKFNKKKIYSYYTGALSFWNKISSSASAPRDDDDFIALKSWVQEAFYKNAVKLRADDMAGLAKKSHILRERNHGLDVLGALERLTTKSDALTTAYERLHKLLCKLGKHITLYRKLVRARKSLRNDFAGGYSISQVPHSPSPNESESFQSDLASIAGSIFPDNDGQNALLNHVHRFYDSGDLSQELSQNCSSPRLVHAEIKLIDHFDRTSSRFLDENDPYIGCSKPACYLCFSYIRNHPRGYALPPSHQKLYSRWRLPDVQVNDPDSWKRFEDQKRFLVDTTKTLYEDLRAEIRIQIGPWGAHADSTAGASSNAAIRVPMSMKSLREIGLHRARQLSGNSML</sequence>
<dbReference type="VEuPathDB" id="FungiDB:ASPWEDRAFT_113272"/>
<dbReference type="GeneID" id="63744240"/>
<reference evidence="2" key="1">
    <citation type="journal article" date="2017" name="Genome Biol.">
        <title>Comparative genomics reveals high biological diversity and specific adaptations in the industrially and medically important fungal genus Aspergillus.</title>
        <authorList>
            <person name="de Vries R.P."/>
            <person name="Riley R."/>
            <person name="Wiebenga A."/>
            <person name="Aguilar-Osorio G."/>
            <person name="Amillis S."/>
            <person name="Uchima C.A."/>
            <person name="Anderluh G."/>
            <person name="Asadollahi M."/>
            <person name="Askin M."/>
            <person name="Barry K."/>
            <person name="Battaglia E."/>
            <person name="Bayram O."/>
            <person name="Benocci T."/>
            <person name="Braus-Stromeyer S.A."/>
            <person name="Caldana C."/>
            <person name="Canovas D."/>
            <person name="Cerqueira G.C."/>
            <person name="Chen F."/>
            <person name="Chen W."/>
            <person name="Choi C."/>
            <person name="Clum A."/>
            <person name="Dos Santos R.A."/>
            <person name="Damasio A.R."/>
            <person name="Diallinas G."/>
            <person name="Emri T."/>
            <person name="Fekete E."/>
            <person name="Flipphi M."/>
            <person name="Freyberg S."/>
            <person name="Gallo A."/>
            <person name="Gournas C."/>
            <person name="Habgood R."/>
            <person name="Hainaut M."/>
            <person name="Harispe M.L."/>
            <person name="Henrissat B."/>
            <person name="Hilden K.S."/>
            <person name="Hope R."/>
            <person name="Hossain A."/>
            <person name="Karabika E."/>
            <person name="Karaffa L."/>
            <person name="Karanyi Z."/>
            <person name="Krasevec N."/>
            <person name="Kuo A."/>
            <person name="Kusch H."/>
            <person name="LaButti K."/>
            <person name="Lagendijk E.L."/>
            <person name="Lapidus A."/>
            <person name="Levasseur A."/>
            <person name="Lindquist E."/>
            <person name="Lipzen A."/>
            <person name="Logrieco A.F."/>
            <person name="MacCabe A."/>
            <person name="Maekelae M.R."/>
            <person name="Malavazi I."/>
            <person name="Melin P."/>
            <person name="Meyer V."/>
            <person name="Mielnichuk N."/>
            <person name="Miskei M."/>
            <person name="Molnar A.P."/>
            <person name="Mule G."/>
            <person name="Ngan C.Y."/>
            <person name="Orejas M."/>
            <person name="Orosz E."/>
            <person name="Ouedraogo J.P."/>
            <person name="Overkamp K.M."/>
            <person name="Park H.-S."/>
            <person name="Perrone G."/>
            <person name="Piumi F."/>
            <person name="Punt P.J."/>
            <person name="Ram A.F."/>
            <person name="Ramon A."/>
            <person name="Rauscher S."/>
            <person name="Record E."/>
            <person name="Riano-Pachon D.M."/>
            <person name="Robert V."/>
            <person name="Roehrig J."/>
            <person name="Ruller R."/>
            <person name="Salamov A."/>
            <person name="Salih N.S."/>
            <person name="Samson R.A."/>
            <person name="Sandor E."/>
            <person name="Sanguinetti M."/>
            <person name="Schuetze T."/>
            <person name="Sepcic K."/>
            <person name="Shelest E."/>
            <person name="Sherlock G."/>
            <person name="Sophianopoulou V."/>
            <person name="Squina F.M."/>
            <person name="Sun H."/>
            <person name="Susca A."/>
            <person name="Todd R.B."/>
            <person name="Tsang A."/>
            <person name="Unkles S.E."/>
            <person name="van de Wiele N."/>
            <person name="van Rossen-Uffink D."/>
            <person name="Oliveira J.V."/>
            <person name="Vesth T.C."/>
            <person name="Visser J."/>
            <person name="Yu J.-H."/>
            <person name="Zhou M."/>
            <person name="Andersen M.R."/>
            <person name="Archer D.B."/>
            <person name="Baker S.E."/>
            <person name="Benoit I."/>
            <person name="Brakhage A.A."/>
            <person name="Braus G.H."/>
            <person name="Fischer R."/>
            <person name="Frisvad J.C."/>
            <person name="Goldman G.H."/>
            <person name="Houbraken J."/>
            <person name="Oakley B."/>
            <person name="Pocsi I."/>
            <person name="Scazzocchio C."/>
            <person name="Seiboth B."/>
            <person name="vanKuyk P.A."/>
            <person name="Wortman J."/>
            <person name="Dyer P.S."/>
            <person name="Grigoriev I.V."/>
        </authorList>
    </citation>
    <scope>NUCLEOTIDE SEQUENCE [LARGE SCALE GENOMIC DNA]</scope>
    <source>
        <strain evidence="2">DTO 134E9</strain>
    </source>
</reference>
<organism evidence="1 2">
    <name type="scientific">Aspergillus wentii DTO 134E9</name>
    <dbReference type="NCBI Taxonomy" id="1073089"/>
    <lineage>
        <taxon>Eukaryota</taxon>
        <taxon>Fungi</taxon>
        <taxon>Dikarya</taxon>
        <taxon>Ascomycota</taxon>
        <taxon>Pezizomycotina</taxon>
        <taxon>Eurotiomycetes</taxon>
        <taxon>Eurotiomycetidae</taxon>
        <taxon>Eurotiales</taxon>
        <taxon>Aspergillaceae</taxon>
        <taxon>Aspergillus</taxon>
        <taxon>Aspergillus subgen. Cremei</taxon>
    </lineage>
</organism>
<keyword evidence="2" id="KW-1185">Reference proteome</keyword>
<name>A0A1L9RFT4_ASPWE</name>
<dbReference type="EMBL" id="KV878213">
    <property type="protein sequence ID" value="OJJ33738.1"/>
    <property type="molecule type" value="Genomic_DNA"/>
</dbReference>